<keyword evidence="1" id="KW-0812">Transmembrane</keyword>
<keyword evidence="1" id="KW-0472">Membrane</keyword>
<dbReference type="OrthoDB" id="7673416at2"/>
<dbReference type="PROSITE" id="PS50112">
    <property type="entry name" value="PAS"/>
    <property type="match status" value="2"/>
</dbReference>
<dbReference type="InterPro" id="IPR001610">
    <property type="entry name" value="PAC"/>
</dbReference>
<dbReference type="PROSITE" id="PS50887">
    <property type="entry name" value="GGDEF"/>
    <property type="match status" value="1"/>
</dbReference>
<protein>
    <submittedName>
        <fullName evidence="6">PAS domain S-box-containing protein/diguanylate cyclase (GGDEF) domain-containing protein</fullName>
    </submittedName>
</protein>
<evidence type="ECO:0000259" key="4">
    <source>
        <dbReference type="PROSITE" id="PS50885"/>
    </source>
</evidence>
<proteinExistence type="predicted"/>
<dbReference type="SMART" id="SM00086">
    <property type="entry name" value="PAC"/>
    <property type="match status" value="2"/>
</dbReference>
<dbReference type="CDD" id="cd06225">
    <property type="entry name" value="HAMP"/>
    <property type="match status" value="1"/>
</dbReference>
<evidence type="ECO:0000313" key="6">
    <source>
        <dbReference type="EMBL" id="SKA79821.1"/>
    </source>
</evidence>
<dbReference type="Gene3D" id="6.10.340.10">
    <property type="match status" value="1"/>
</dbReference>
<dbReference type="SUPFAM" id="SSF55785">
    <property type="entry name" value="PYP-like sensor domain (PAS domain)"/>
    <property type="match status" value="2"/>
</dbReference>
<dbReference type="Pfam" id="PF00672">
    <property type="entry name" value="HAMP"/>
    <property type="match status" value="1"/>
</dbReference>
<dbReference type="RefSeq" id="WP_159446006.1">
    <property type="nucleotide sequence ID" value="NZ_FUYA01000010.1"/>
</dbReference>
<keyword evidence="7" id="KW-1185">Reference proteome</keyword>
<feature type="domain" description="GGDEF" evidence="5">
    <location>
        <begin position="625"/>
        <end position="759"/>
    </location>
</feature>
<evidence type="ECO:0000259" key="3">
    <source>
        <dbReference type="PROSITE" id="PS50883"/>
    </source>
</evidence>
<dbReference type="CDD" id="cd00130">
    <property type="entry name" value="PAS"/>
    <property type="match status" value="2"/>
</dbReference>
<dbReference type="InterPro" id="IPR000014">
    <property type="entry name" value="PAS"/>
</dbReference>
<dbReference type="EMBL" id="FUYA01000010">
    <property type="protein sequence ID" value="SKA79821.1"/>
    <property type="molecule type" value="Genomic_DNA"/>
</dbReference>
<dbReference type="Pfam" id="PF13426">
    <property type="entry name" value="PAS_9"/>
    <property type="match status" value="1"/>
</dbReference>
<sequence length="1027" mass="114956">MKALRTRASLMFLVGCVVLLIVSVAVVLGVYATGFKRIERRDVQRNIARVHMIIQNEMVQLERLTADWAWWDDMYEYVDIPDEEFVTSNLPLSTFEDQNFAFALIIDADGETMFSRFVDKERGVFIPLSETLMRNIAPGTPLFAPVRSGKGVSGIMSLPEGPVVVASQPILTSEHQGPPSGVLVFGRWLDDEMLKSVSDQVQLRVDLYKYDSPKIPTPIRTLIMKGNESDVDISGDMVGVGVLRDIYENPALVFSLYQPREIHGLGMSVMRYHIAGIVLCIVAFAVLQLYLLNRFVLSRIRELGDQVRSFSLGTSFDDRISLPGGDELSELADNMNSMLARLGENEQFFTQILRNLNAGVLLVDEETMDVVEINPHALNIIGYDADEVIGSRCRDALCPRKDEGCSKSEISGIGESSEPEVRKLKRKDGTLVSVLKTLACVEWKGRRCILQTILDVTELEEAQNSLRETEKLYRTVFRNTGTASILVDDDTTILLANPMFENLVGRSSREIEGVMSWTDLFHPDDIGKMRANHKRRRSDPLSAPKMYEGRIRTRYGEIRDVMMSVAAVPGEALSVASLTDITEQKKAKDELVKLAFYDELTMLPNRSFLLEKIRQSVDAASRNGTRVGLLNLDLEDFKLVNDSFGHSKGDDILRMVAERLQEIMRKKDIIARVGGDEFLILIDDAKEIEDYARLAEAINERFRKPFYLQGRDIYLKFNIGISVFPDDGSSSPEGLIQNADMAMYQAKTSPSSSFSLFTADLNAKAMARLELEAEMRTAFKQKNFLIFYQPKINLETGEIIGAEALVRWVKPDGEIVTPNEFIPLAEETGLIVPLDNWVMKEAVERVQKWRDKVPPDFRISVNVSALHFNSGDLPGNIAHVLENSTLKPHQLGVEVTETLLMENMDRAVKILSEVADMGVRILLDDFGTGYSSLAYLSKLPINTLKIDKSFVMDITGRGSQGDTVARGILSLAANLGLEVVAEGVETAEQVQFLREHGCQYGQGYLFSKPVPNKDFALLLDQKKIVPD</sequence>
<dbReference type="InterPro" id="IPR007892">
    <property type="entry name" value="CHASE4"/>
</dbReference>
<evidence type="ECO:0000256" key="1">
    <source>
        <dbReference type="SAM" id="Phobius"/>
    </source>
</evidence>
<dbReference type="PROSITE" id="PS50885">
    <property type="entry name" value="HAMP"/>
    <property type="match status" value="1"/>
</dbReference>
<reference evidence="6 7" key="1">
    <citation type="submission" date="2017-02" db="EMBL/GenBank/DDBJ databases">
        <authorList>
            <person name="Peterson S.W."/>
        </authorList>
    </citation>
    <scope>NUCLEOTIDE SEQUENCE [LARGE SCALE GENOMIC DNA]</scope>
    <source>
        <strain evidence="6 7">DSM 18034</strain>
    </source>
</reference>
<dbReference type="InterPro" id="IPR043128">
    <property type="entry name" value="Rev_trsase/Diguanyl_cyclase"/>
</dbReference>
<name>A0A1T4WT94_9BACT</name>
<dbReference type="Pfam" id="PF08447">
    <property type="entry name" value="PAS_3"/>
    <property type="match status" value="1"/>
</dbReference>
<dbReference type="Proteomes" id="UP000189733">
    <property type="component" value="Unassembled WGS sequence"/>
</dbReference>
<dbReference type="NCBIfam" id="TIGR00254">
    <property type="entry name" value="GGDEF"/>
    <property type="match status" value="1"/>
</dbReference>
<dbReference type="SMART" id="SM00091">
    <property type="entry name" value="PAS"/>
    <property type="match status" value="2"/>
</dbReference>
<dbReference type="SMART" id="SM00304">
    <property type="entry name" value="HAMP"/>
    <property type="match status" value="1"/>
</dbReference>
<organism evidence="6 7">
    <name type="scientific">Desulfobaculum bizertense DSM 18034</name>
    <dbReference type="NCBI Taxonomy" id="1121442"/>
    <lineage>
        <taxon>Bacteria</taxon>
        <taxon>Pseudomonadati</taxon>
        <taxon>Thermodesulfobacteriota</taxon>
        <taxon>Desulfovibrionia</taxon>
        <taxon>Desulfovibrionales</taxon>
        <taxon>Desulfovibrionaceae</taxon>
        <taxon>Desulfobaculum</taxon>
    </lineage>
</organism>
<feature type="transmembrane region" description="Helical" evidence="1">
    <location>
        <begin position="12"/>
        <end position="35"/>
    </location>
</feature>
<evidence type="ECO:0000313" key="7">
    <source>
        <dbReference type="Proteomes" id="UP000189733"/>
    </source>
</evidence>
<feature type="domain" description="HAMP" evidence="4">
    <location>
        <begin position="294"/>
        <end position="347"/>
    </location>
</feature>
<feature type="transmembrane region" description="Helical" evidence="1">
    <location>
        <begin position="272"/>
        <end position="292"/>
    </location>
</feature>
<dbReference type="SUPFAM" id="SSF141868">
    <property type="entry name" value="EAL domain-like"/>
    <property type="match status" value="1"/>
</dbReference>
<dbReference type="InterPro" id="IPR013655">
    <property type="entry name" value="PAS_fold_3"/>
</dbReference>
<dbReference type="Pfam" id="PF00563">
    <property type="entry name" value="EAL"/>
    <property type="match status" value="1"/>
</dbReference>
<dbReference type="SMART" id="SM00267">
    <property type="entry name" value="GGDEF"/>
    <property type="match status" value="1"/>
</dbReference>
<feature type="domain" description="PAS" evidence="2">
    <location>
        <begin position="469"/>
        <end position="530"/>
    </location>
</feature>
<dbReference type="Gene3D" id="3.20.20.450">
    <property type="entry name" value="EAL domain"/>
    <property type="match status" value="1"/>
</dbReference>
<dbReference type="PROSITE" id="PS50883">
    <property type="entry name" value="EAL"/>
    <property type="match status" value="1"/>
</dbReference>
<keyword evidence="1" id="KW-1133">Transmembrane helix</keyword>
<dbReference type="NCBIfam" id="TIGR00229">
    <property type="entry name" value="sensory_box"/>
    <property type="match status" value="2"/>
</dbReference>
<evidence type="ECO:0000259" key="2">
    <source>
        <dbReference type="PROSITE" id="PS50112"/>
    </source>
</evidence>
<feature type="domain" description="PAS" evidence="2">
    <location>
        <begin position="345"/>
        <end position="390"/>
    </location>
</feature>
<dbReference type="PANTHER" id="PTHR44757:SF2">
    <property type="entry name" value="BIOFILM ARCHITECTURE MAINTENANCE PROTEIN MBAA"/>
    <property type="match status" value="1"/>
</dbReference>
<dbReference type="PANTHER" id="PTHR44757">
    <property type="entry name" value="DIGUANYLATE CYCLASE DGCP"/>
    <property type="match status" value="1"/>
</dbReference>
<dbReference type="Gene3D" id="3.30.70.270">
    <property type="match status" value="1"/>
</dbReference>
<dbReference type="InterPro" id="IPR000160">
    <property type="entry name" value="GGDEF_dom"/>
</dbReference>
<dbReference type="InterPro" id="IPR029787">
    <property type="entry name" value="Nucleotide_cyclase"/>
</dbReference>
<dbReference type="InterPro" id="IPR003660">
    <property type="entry name" value="HAMP_dom"/>
</dbReference>
<dbReference type="AlphaFoldDB" id="A0A1T4WT94"/>
<dbReference type="InterPro" id="IPR001633">
    <property type="entry name" value="EAL_dom"/>
</dbReference>
<accession>A0A1T4WT94</accession>
<feature type="domain" description="EAL" evidence="3">
    <location>
        <begin position="768"/>
        <end position="1023"/>
    </location>
</feature>
<dbReference type="FunFam" id="3.20.20.450:FF:000001">
    <property type="entry name" value="Cyclic di-GMP phosphodiesterase yahA"/>
    <property type="match status" value="1"/>
</dbReference>
<dbReference type="Gene3D" id="3.30.450.20">
    <property type="entry name" value="PAS domain"/>
    <property type="match status" value="2"/>
</dbReference>
<dbReference type="InterPro" id="IPR052155">
    <property type="entry name" value="Biofilm_reg_signaling"/>
</dbReference>
<dbReference type="SMART" id="SM00052">
    <property type="entry name" value="EAL"/>
    <property type="match status" value="1"/>
</dbReference>
<dbReference type="Pfam" id="PF05228">
    <property type="entry name" value="CHASE4"/>
    <property type="match status" value="1"/>
</dbReference>
<dbReference type="GO" id="GO:0007165">
    <property type="term" value="P:signal transduction"/>
    <property type="evidence" value="ECO:0007669"/>
    <property type="project" value="InterPro"/>
</dbReference>
<dbReference type="CDD" id="cd01949">
    <property type="entry name" value="GGDEF"/>
    <property type="match status" value="1"/>
</dbReference>
<dbReference type="InterPro" id="IPR035919">
    <property type="entry name" value="EAL_sf"/>
</dbReference>
<evidence type="ECO:0000259" key="5">
    <source>
        <dbReference type="PROSITE" id="PS50887"/>
    </source>
</evidence>
<dbReference type="InterPro" id="IPR035965">
    <property type="entry name" value="PAS-like_dom_sf"/>
</dbReference>
<gene>
    <name evidence="6" type="ORF">SAMN02745702_02579</name>
</gene>
<dbReference type="GO" id="GO:0016020">
    <property type="term" value="C:membrane"/>
    <property type="evidence" value="ECO:0007669"/>
    <property type="project" value="InterPro"/>
</dbReference>
<dbReference type="STRING" id="1121442.SAMN02745702_02579"/>
<dbReference type="SUPFAM" id="SSF55073">
    <property type="entry name" value="Nucleotide cyclase"/>
    <property type="match status" value="1"/>
</dbReference>
<dbReference type="Pfam" id="PF00990">
    <property type="entry name" value="GGDEF"/>
    <property type="match status" value="1"/>
</dbReference>
<dbReference type="CDD" id="cd01948">
    <property type="entry name" value="EAL"/>
    <property type="match status" value="1"/>
</dbReference>